<evidence type="ECO:0000256" key="4">
    <source>
        <dbReference type="SAM" id="MobiDB-lite"/>
    </source>
</evidence>
<evidence type="ECO:0000256" key="3">
    <source>
        <dbReference type="ARBA" id="ARBA00022801"/>
    </source>
</evidence>
<dbReference type="Gene3D" id="1.50.10.10">
    <property type="match status" value="1"/>
</dbReference>
<evidence type="ECO:0000313" key="9">
    <source>
        <dbReference type="EMBL" id="TDD88442.1"/>
    </source>
</evidence>
<dbReference type="InterPro" id="IPR012341">
    <property type="entry name" value="6hp_glycosidase-like_sf"/>
</dbReference>
<evidence type="ECO:0000259" key="6">
    <source>
        <dbReference type="Pfam" id="PF08531"/>
    </source>
</evidence>
<feature type="domain" description="Alpha-L-rhamnosidase six-hairpin glycosidase" evidence="7">
    <location>
        <begin position="539"/>
        <end position="872"/>
    </location>
</feature>
<dbReference type="Proteomes" id="UP000294723">
    <property type="component" value="Unassembled WGS sequence"/>
</dbReference>
<evidence type="ECO:0000313" key="10">
    <source>
        <dbReference type="Proteomes" id="UP000294723"/>
    </source>
</evidence>
<proteinExistence type="predicted"/>
<dbReference type="AlphaFoldDB" id="A0A4R5BVZ8"/>
<dbReference type="InterPro" id="IPR008928">
    <property type="entry name" value="6-hairpin_glycosidase_sf"/>
</dbReference>
<dbReference type="Pfam" id="PF17389">
    <property type="entry name" value="Bac_rhamnosid6H"/>
    <property type="match status" value="1"/>
</dbReference>
<dbReference type="Pfam" id="PF17390">
    <property type="entry name" value="Bac_rhamnosid_C"/>
    <property type="match status" value="1"/>
</dbReference>
<feature type="domain" description="Bacterial alpha-L-rhamnosidase N-terminal" evidence="6">
    <location>
        <begin position="269"/>
        <end position="427"/>
    </location>
</feature>
<feature type="region of interest" description="Disordered" evidence="4">
    <location>
        <begin position="935"/>
        <end position="961"/>
    </location>
</feature>
<dbReference type="InterPro" id="IPR008902">
    <property type="entry name" value="Rhamnosid_concanavalin"/>
</dbReference>
<dbReference type="InterPro" id="IPR016007">
    <property type="entry name" value="Alpha_rhamnosid"/>
</dbReference>
<comment type="catalytic activity">
    <reaction evidence="1">
        <text>Hydrolysis of terminal non-reducing alpha-L-rhamnose residues in alpha-L-rhamnosides.</text>
        <dbReference type="EC" id="3.2.1.40"/>
    </reaction>
</comment>
<evidence type="ECO:0000259" key="5">
    <source>
        <dbReference type="Pfam" id="PF05592"/>
    </source>
</evidence>
<feature type="domain" description="Alpha-L-rhamnosidase concanavalin-like" evidence="5">
    <location>
        <begin position="438"/>
        <end position="525"/>
    </location>
</feature>
<dbReference type="Pfam" id="PF05592">
    <property type="entry name" value="Bac_rhamnosid"/>
    <property type="match status" value="1"/>
</dbReference>
<gene>
    <name evidence="9" type="ORF">E1202_14125</name>
</gene>
<keyword evidence="10" id="KW-1185">Reference proteome</keyword>
<dbReference type="SUPFAM" id="SSF48208">
    <property type="entry name" value="Six-hairpin glycosidases"/>
    <property type="match status" value="1"/>
</dbReference>
<accession>A0A4R5BVZ8</accession>
<dbReference type="InterPro" id="IPR035398">
    <property type="entry name" value="Bac_rhamnosid_C"/>
</dbReference>
<feature type="region of interest" description="Disordered" evidence="4">
    <location>
        <begin position="1"/>
        <end position="42"/>
    </location>
</feature>
<dbReference type="Pfam" id="PF08531">
    <property type="entry name" value="Bac_rhamnosid_N"/>
    <property type="match status" value="1"/>
</dbReference>
<dbReference type="InterPro" id="IPR035396">
    <property type="entry name" value="Bac_rhamnosid6H"/>
</dbReference>
<feature type="domain" description="Alpha-L-rhamnosidase C-terminal" evidence="8">
    <location>
        <begin position="874"/>
        <end position="943"/>
    </location>
</feature>
<evidence type="ECO:0000256" key="1">
    <source>
        <dbReference type="ARBA" id="ARBA00001445"/>
    </source>
</evidence>
<evidence type="ECO:0000259" key="8">
    <source>
        <dbReference type="Pfam" id="PF17390"/>
    </source>
</evidence>
<evidence type="ECO:0000256" key="2">
    <source>
        <dbReference type="ARBA" id="ARBA00012652"/>
    </source>
</evidence>
<dbReference type="InterPro" id="IPR013737">
    <property type="entry name" value="Bac_rhamnosid_N"/>
</dbReference>
<dbReference type="EMBL" id="SMLA01000017">
    <property type="protein sequence ID" value="TDD88442.1"/>
    <property type="molecule type" value="Genomic_DNA"/>
</dbReference>
<dbReference type="PANTHER" id="PTHR33307:SF6">
    <property type="entry name" value="ALPHA-RHAMNOSIDASE (EUROFUNG)-RELATED"/>
    <property type="match status" value="1"/>
</dbReference>
<dbReference type="Gene3D" id="2.60.420.10">
    <property type="entry name" value="Maltose phosphorylase, domain 3"/>
    <property type="match status" value="1"/>
</dbReference>
<dbReference type="GO" id="GO:0005975">
    <property type="term" value="P:carbohydrate metabolic process"/>
    <property type="evidence" value="ECO:0007669"/>
    <property type="project" value="InterPro"/>
</dbReference>
<comment type="caution">
    <text evidence="9">The sequence shown here is derived from an EMBL/GenBank/DDBJ whole genome shotgun (WGS) entry which is preliminary data.</text>
</comment>
<dbReference type="Gene3D" id="2.60.120.260">
    <property type="entry name" value="Galactose-binding domain-like"/>
    <property type="match status" value="2"/>
</dbReference>
<feature type="compositionally biased region" description="Basic residues" evidence="4">
    <location>
        <begin position="15"/>
        <end position="33"/>
    </location>
</feature>
<dbReference type="EC" id="3.2.1.40" evidence="2"/>
<keyword evidence="3" id="KW-0378">Hydrolase</keyword>
<dbReference type="PANTHER" id="PTHR33307">
    <property type="entry name" value="ALPHA-RHAMNOSIDASE (EUROFUNG)"/>
    <property type="match status" value="1"/>
</dbReference>
<feature type="region of interest" description="Disordered" evidence="4">
    <location>
        <begin position="404"/>
        <end position="437"/>
    </location>
</feature>
<organism evidence="9 10">
    <name type="scientific">Saccharopolyspora karakumensis</name>
    <dbReference type="NCBI Taxonomy" id="2530386"/>
    <lineage>
        <taxon>Bacteria</taxon>
        <taxon>Bacillati</taxon>
        <taxon>Actinomycetota</taxon>
        <taxon>Actinomycetes</taxon>
        <taxon>Pseudonocardiales</taxon>
        <taxon>Pseudonocardiaceae</taxon>
        <taxon>Saccharopolyspora</taxon>
    </lineage>
</organism>
<protein>
    <recommendedName>
        <fullName evidence="2">alpha-L-rhamnosidase</fullName>
        <ecNumber evidence="2">3.2.1.40</ecNumber>
    </recommendedName>
</protein>
<name>A0A4R5BVZ8_9PSEU</name>
<evidence type="ECO:0000259" key="7">
    <source>
        <dbReference type="Pfam" id="PF17389"/>
    </source>
</evidence>
<reference evidence="9 10" key="1">
    <citation type="submission" date="2019-03" db="EMBL/GenBank/DDBJ databases">
        <title>Draft genome sequences of novel Actinobacteria.</title>
        <authorList>
            <person name="Sahin N."/>
            <person name="Ay H."/>
            <person name="Saygin H."/>
        </authorList>
    </citation>
    <scope>NUCLEOTIDE SEQUENCE [LARGE SCALE GENOMIC DNA]</scope>
    <source>
        <strain evidence="9 10">5K548</strain>
    </source>
</reference>
<sequence length="961" mass="104303">MVAGAVPDPAARNGPRGHHRLRPHRGSAGRLRHTGVGVGQPRADLHRCRTPGGPRRCHRPVLDTPDTGCATAHGRRTLTSRGEELVEPHTPEGISRSASWIGRWTDPAHRIRRSIDSDAIAWIGPGEWLGQTFTTPGRFTAVCADLVCEGEPRGRWELCDAAGEVLASAAIEVGGFRWDRFAHHLELAEPAAPGDYLVGLSLESGRVGWRTRTAPAPPFADDGVSPLPVEGVALRDGVPEPGTRAIGVETVPAPNPVFRAVFDVPGGARDARLTAVGLGYGVFRINGHAVTEDVLEPAQTAYDRTVLHRTYDVTSLLAAGRNTITAELGRGFYAARGANTWGWNLAPWHREPVLLAHLEHRDSAGTGHVIASGPDWEAAAGPTTEDLLYTGETVDATSETRWEPAIVVPPPGGRLREATAPPVRRTETRSSQRETTVGDTTVHDFGTVLTGRVRCAISGEPGAEVVVRYAEQLADDGSVRCDNVLAAGEAQVDRYVLGSEPVTWEPQFGYKGFRYLSVQVRGEASVSEVRAVRLATTVERTGSFVCEDETLSWIDAATARTFLNNLHGVPTDTPVYEKNGWTADAHLGTEAVLHHFDLRDSLVKWLDDHVDARDETGMVPMIVPTPGWGREPDPAWSASMVLIPWNLYWEHGDLALLERYGDPIRAYTDRLLELAEGGLWRGDSWGDWLSPGHWHAPEGPEPTATMMLHRVTTRTAEICHALGADGEAERYRDAARSIAAAYHAKFFDELSGTYRSPEAGFRQSMNVLPLAFGAVPGYIAGAVGAGLVDDIEERTHGHLDCGAVAAKHLLGVLADVGRADLAVTVATRPDRPGWGIWHRLGMETLMEAWDDTARSHNHYFLGAASAWIQQRVGGLRSTGPGWRTFDIAPVQDDRVTWADVRHVTPQGPAGVAWRRRDDNWEFEVEVPEGSVATLRLPGQPPARLPAGRHGLNRPATPGAGR</sequence>
<dbReference type="GO" id="GO:0030596">
    <property type="term" value="F:alpha-L-rhamnosidase activity"/>
    <property type="evidence" value="ECO:0007669"/>
    <property type="project" value="UniProtKB-EC"/>
</dbReference>